<dbReference type="InterPro" id="IPR029063">
    <property type="entry name" value="SAM-dependent_MTases_sf"/>
</dbReference>
<evidence type="ECO:0000259" key="2">
    <source>
        <dbReference type="Pfam" id="PF13649"/>
    </source>
</evidence>
<evidence type="ECO:0000313" key="3">
    <source>
        <dbReference type="EMBL" id="KAK9772587.1"/>
    </source>
</evidence>
<dbReference type="GO" id="GO:0008168">
    <property type="term" value="F:methyltransferase activity"/>
    <property type="evidence" value="ECO:0007669"/>
    <property type="project" value="UniProtKB-KW"/>
</dbReference>
<dbReference type="GO" id="GO:0032259">
    <property type="term" value="P:methylation"/>
    <property type="evidence" value="ECO:0007669"/>
    <property type="project" value="UniProtKB-KW"/>
</dbReference>
<dbReference type="Gene3D" id="3.40.50.150">
    <property type="entry name" value="Vaccinia Virus protein VP39"/>
    <property type="match status" value="1"/>
</dbReference>
<keyword evidence="1" id="KW-0808">Transferase</keyword>
<keyword evidence="4" id="KW-1185">Reference proteome</keyword>
<comment type="caution">
    <text evidence="3">The sequence shown here is derived from an EMBL/GenBank/DDBJ whole genome shotgun (WGS) entry which is preliminary data.</text>
</comment>
<evidence type="ECO:0000313" key="4">
    <source>
        <dbReference type="Proteomes" id="UP001465668"/>
    </source>
</evidence>
<dbReference type="Pfam" id="PF13649">
    <property type="entry name" value="Methyltransf_25"/>
    <property type="match status" value="1"/>
</dbReference>
<name>A0ABR2XFN9_9PEZI</name>
<dbReference type="Proteomes" id="UP001465668">
    <property type="component" value="Unassembled WGS sequence"/>
</dbReference>
<keyword evidence="3" id="KW-0489">Methyltransferase</keyword>
<dbReference type="SUPFAM" id="SSF53335">
    <property type="entry name" value="S-adenosyl-L-methionine-dependent methyltransferases"/>
    <property type="match status" value="1"/>
</dbReference>
<feature type="domain" description="Methyltransferase" evidence="2">
    <location>
        <begin position="62"/>
        <end position="169"/>
    </location>
</feature>
<accession>A0ABR2XFN9</accession>
<evidence type="ECO:0000256" key="1">
    <source>
        <dbReference type="ARBA" id="ARBA00022679"/>
    </source>
</evidence>
<gene>
    <name evidence="3" type="ORF">SCAR479_10804</name>
</gene>
<dbReference type="CDD" id="cd02440">
    <property type="entry name" value="AdoMet_MTases"/>
    <property type="match status" value="1"/>
</dbReference>
<dbReference type="PANTHER" id="PTHR43861">
    <property type="entry name" value="TRANS-ACONITATE 2-METHYLTRANSFERASE-RELATED"/>
    <property type="match status" value="1"/>
</dbReference>
<proteinExistence type="predicted"/>
<organism evidence="3 4">
    <name type="scientific">Seiridium cardinale</name>
    <dbReference type="NCBI Taxonomy" id="138064"/>
    <lineage>
        <taxon>Eukaryota</taxon>
        <taxon>Fungi</taxon>
        <taxon>Dikarya</taxon>
        <taxon>Ascomycota</taxon>
        <taxon>Pezizomycotina</taxon>
        <taxon>Sordariomycetes</taxon>
        <taxon>Xylariomycetidae</taxon>
        <taxon>Amphisphaeriales</taxon>
        <taxon>Sporocadaceae</taxon>
        <taxon>Seiridium</taxon>
    </lineage>
</organism>
<dbReference type="InterPro" id="IPR041698">
    <property type="entry name" value="Methyltransf_25"/>
</dbReference>
<dbReference type="EMBL" id="JARVKM010000060">
    <property type="protein sequence ID" value="KAK9772587.1"/>
    <property type="molecule type" value="Genomic_DNA"/>
</dbReference>
<protein>
    <submittedName>
        <fullName evidence="3">Methyltransferase domain-containing protein</fullName>
    </submittedName>
</protein>
<sequence length="256" mass="28115">MAATEIRSLPIQELYSRWGTSYDQGRVNNMQGLDDTELETLLPKFIALLTQSHSSSASSLKVVDFGCGTGRNTLKLIAMLPGAEITALDATSALLEVAERRCNEAAAALPGDLRPKTLSFKQYNPLEDKRGGKPPIENHAQGLISNLVLEHLPLEEFFKMCSEIVGPGGYMLVTNTHEQLANIARGSIIDPETGAQLWSESHIHSNEAVRSEASKWGFDLVEVQEGIPKDPNMVGAMRGHWDGVKCWVGFILHRHN</sequence>
<reference evidence="3 4" key="1">
    <citation type="submission" date="2024-02" db="EMBL/GenBank/DDBJ databases">
        <title>First draft genome assembly of two strains of Seiridium cardinale.</title>
        <authorList>
            <person name="Emiliani G."/>
            <person name="Scali E."/>
        </authorList>
    </citation>
    <scope>NUCLEOTIDE SEQUENCE [LARGE SCALE GENOMIC DNA]</scope>
    <source>
        <strain evidence="3 4">BM-138-000479</strain>
    </source>
</reference>